<dbReference type="Proteomes" id="UP001428817">
    <property type="component" value="Unassembled WGS sequence"/>
</dbReference>
<dbReference type="Pfam" id="PF07681">
    <property type="entry name" value="DoxX"/>
    <property type="match status" value="1"/>
</dbReference>
<reference evidence="9" key="1">
    <citation type="journal article" date="2019" name="Int. J. Syst. Evol. Microbiol.">
        <title>The Global Catalogue of Microorganisms (GCM) 10K type strain sequencing project: providing services to taxonomists for standard genome sequencing and annotation.</title>
        <authorList>
            <consortium name="The Broad Institute Genomics Platform"/>
            <consortium name="The Broad Institute Genome Sequencing Center for Infectious Disease"/>
            <person name="Wu L."/>
            <person name="Ma J."/>
        </authorList>
    </citation>
    <scope>NUCLEOTIDE SEQUENCE [LARGE SCALE GENOMIC DNA]</scope>
    <source>
        <strain evidence="9">JCM 18303</strain>
    </source>
</reference>
<keyword evidence="6 7" id="KW-0472">Membrane</keyword>
<dbReference type="InterPro" id="IPR051907">
    <property type="entry name" value="DoxX-like_oxidoreductase"/>
</dbReference>
<dbReference type="InterPro" id="IPR032808">
    <property type="entry name" value="DoxX"/>
</dbReference>
<gene>
    <name evidence="8" type="ORF">GCM10023321_02810</name>
</gene>
<evidence type="ECO:0000256" key="7">
    <source>
        <dbReference type="SAM" id="Phobius"/>
    </source>
</evidence>
<evidence type="ECO:0000256" key="6">
    <source>
        <dbReference type="ARBA" id="ARBA00023136"/>
    </source>
</evidence>
<feature type="transmembrane region" description="Helical" evidence="7">
    <location>
        <begin position="108"/>
        <end position="125"/>
    </location>
</feature>
<dbReference type="EMBL" id="BAABJP010000001">
    <property type="protein sequence ID" value="GAA5145235.1"/>
    <property type="molecule type" value="Genomic_DNA"/>
</dbReference>
<feature type="transmembrane region" description="Helical" evidence="7">
    <location>
        <begin position="85"/>
        <end position="102"/>
    </location>
</feature>
<proteinExistence type="inferred from homology"/>
<evidence type="ECO:0000256" key="2">
    <source>
        <dbReference type="ARBA" id="ARBA00006679"/>
    </source>
</evidence>
<feature type="transmembrane region" description="Helical" evidence="7">
    <location>
        <begin position="12"/>
        <end position="38"/>
    </location>
</feature>
<keyword evidence="3" id="KW-1003">Cell membrane</keyword>
<name>A0ABP9PKQ6_9PSEU</name>
<evidence type="ECO:0000313" key="8">
    <source>
        <dbReference type="EMBL" id="GAA5145235.1"/>
    </source>
</evidence>
<keyword evidence="4 7" id="KW-0812">Transmembrane</keyword>
<comment type="caution">
    <text evidence="8">The sequence shown here is derived from an EMBL/GenBank/DDBJ whole genome shotgun (WGS) entry which is preliminary data.</text>
</comment>
<keyword evidence="9" id="KW-1185">Reference proteome</keyword>
<sequence length="141" mass="14413">MSTIPPQFFANRVTGGLAVVATVIRIIVGLGFIAAGAMKFVDLDLATQGMAAAGYPNTPVIAILLGLSELGSGLLLTIGLATRLAAGWLVIVMIGATIANFMTMPPAAPITIVLLILNAFLLWAGPGKAAMDNKLAARQAV</sequence>
<comment type="subcellular location">
    <subcellularLocation>
        <location evidence="1">Cell membrane</location>
        <topology evidence="1">Multi-pass membrane protein</topology>
    </subcellularLocation>
</comment>
<dbReference type="RefSeq" id="WP_185058563.1">
    <property type="nucleotide sequence ID" value="NZ_BAABJP010000001.1"/>
</dbReference>
<keyword evidence="5 7" id="KW-1133">Transmembrane helix</keyword>
<accession>A0ABP9PKQ6</accession>
<organism evidence="8 9">
    <name type="scientific">Pseudonocardia eucalypti</name>
    <dbReference type="NCBI Taxonomy" id="648755"/>
    <lineage>
        <taxon>Bacteria</taxon>
        <taxon>Bacillati</taxon>
        <taxon>Actinomycetota</taxon>
        <taxon>Actinomycetes</taxon>
        <taxon>Pseudonocardiales</taxon>
        <taxon>Pseudonocardiaceae</taxon>
        <taxon>Pseudonocardia</taxon>
    </lineage>
</organism>
<evidence type="ECO:0000256" key="1">
    <source>
        <dbReference type="ARBA" id="ARBA00004651"/>
    </source>
</evidence>
<evidence type="ECO:0000256" key="4">
    <source>
        <dbReference type="ARBA" id="ARBA00022692"/>
    </source>
</evidence>
<dbReference type="PANTHER" id="PTHR33452:SF1">
    <property type="entry name" value="INNER MEMBRANE PROTEIN YPHA-RELATED"/>
    <property type="match status" value="1"/>
</dbReference>
<evidence type="ECO:0000256" key="3">
    <source>
        <dbReference type="ARBA" id="ARBA00022475"/>
    </source>
</evidence>
<protein>
    <submittedName>
        <fullName evidence="8">DoxX family protein</fullName>
    </submittedName>
</protein>
<evidence type="ECO:0000256" key="5">
    <source>
        <dbReference type="ARBA" id="ARBA00022989"/>
    </source>
</evidence>
<evidence type="ECO:0000313" key="9">
    <source>
        <dbReference type="Proteomes" id="UP001428817"/>
    </source>
</evidence>
<comment type="similarity">
    <text evidence="2">Belongs to the DoxX family.</text>
</comment>
<dbReference type="PANTHER" id="PTHR33452">
    <property type="entry name" value="OXIDOREDUCTASE CATD-RELATED"/>
    <property type="match status" value="1"/>
</dbReference>